<name>A0A0V7ZKS0_9CYAN</name>
<dbReference type="Proteomes" id="UP000053372">
    <property type="component" value="Unassembled WGS sequence"/>
</dbReference>
<reference evidence="1 2" key="1">
    <citation type="journal article" date="2015" name="Genome Announc.">
        <title>Draft Genome of the Euendolithic (true boring) Cyanobacterium Mastigocoleus testarum strain BC008.</title>
        <authorList>
            <person name="Guida B.S."/>
            <person name="Garcia-Pichel F."/>
        </authorList>
    </citation>
    <scope>NUCLEOTIDE SEQUENCE [LARGE SCALE GENOMIC DNA]</scope>
    <source>
        <strain evidence="1 2">BC008</strain>
    </source>
</reference>
<dbReference type="RefSeq" id="WP_027841892.1">
    <property type="nucleotide sequence ID" value="NZ_LMTZ01000110.1"/>
</dbReference>
<proteinExistence type="predicted"/>
<dbReference type="Gene3D" id="3.40.50.720">
    <property type="entry name" value="NAD(P)-binding Rossmann-like Domain"/>
    <property type="match status" value="1"/>
</dbReference>
<dbReference type="OrthoDB" id="9785826at2"/>
<dbReference type="SUPFAM" id="SSF51735">
    <property type="entry name" value="NAD(P)-binding Rossmann-fold domains"/>
    <property type="match status" value="1"/>
</dbReference>
<dbReference type="PRINTS" id="PR00081">
    <property type="entry name" value="GDHRDH"/>
</dbReference>
<dbReference type="InterPro" id="IPR052184">
    <property type="entry name" value="SDR_enzymes"/>
</dbReference>
<evidence type="ECO:0000313" key="2">
    <source>
        <dbReference type="Proteomes" id="UP000053372"/>
    </source>
</evidence>
<gene>
    <name evidence="1" type="ORF">BC008_20785</name>
</gene>
<organism evidence="1 2">
    <name type="scientific">Mastigocoleus testarum BC008</name>
    <dbReference type="NCBI Taxonomy" id="371196"/>
    <lineage>
        <taxon>Bacteria</taxon>
        <taxon>Bacillati</taxon>
        <taxon>Cyanobacteriota</taxon>
        <taxon>Cyanophyceae</taxon>
        <taxon>Nostocales</taxon>
        <taxon>Hapalosiphonaceae</taxon>
        <taxon>Mastigocoleus</taxon>
    </lineage>
</organism>
<dbReference type="Pfam" id="PF00106">
    <property type="entry name" value="adh_short"/>
    <property type="match status" value="1"/>
</dbReference>
<dbReference type="AlphaFoldDB" id="A0A0V7ZKS0"/>
<dbReference type="InterPro" id="IPR002347">
    <property type="entry name" value="SDR_fam"/>
</dbReference>
<dbReference type="PANTHER" id="PTHR45458:SF1">
    <property type="entry name" value="SHORT CHAIN DEHYDROGENASE"/>
    <property type="match status" value="1"/>
</dbReference>
<keyword evidence="2" id="KW-1185">Reference proteome</keyword>
<sequence length="221" mass="24132">MATYLVTGANRGIGLEYCHQLKERGDDVIAVCRSASDELKNLGIRVETDIDITDESSVANLLKRLDGKPIDVLINNAGIVERMGLDNLDFESIRRQFEVNAIGPLRLTQALLPNLKSGSKVIMMTSRMGSIDDNTSGGQYGYRMSKVAMSMAGKSLSEDLKSKGIPVAILHPGLVKTRMTNFTNSGITTETSVKGLLARIDELNMDNTGTFWHANGEVLPW</sequence>
<dbReference type="EMBL" id="LMTZ01000110">
    <property type="protein sequence ID" value="KST65232.1"/>
    <property type="molecule type" value="Genomic_DNA"/>
</dbReference>
<dbReference type="PANTHER" id="PTHR45458">
    <property type="entry name" value="SHORT-CHAIN DEHYDROGENASE/REDUCTASE SDR"/>
    <property type="match status" value="1"/>
</dbReference>
<evidence type="ECO:0000313" key="1">
    <source>
        <dbReference type="EMBL" id="KST65232.1"/>
    </source>
</evidence>
<comment type="caution">
    <text evidence="1">The sequence shown here is derived from an EMBL/GenBank/DDBJ whole genome shotgun (WGS) entry which is preliminary data.</text>
</comment>
<dbReference type="CDD" id="cd05325">
    <property type="entry name" value="carb_red_sniffer_like_SDR_c"/>
    <property type="match status" value="1"/>
</dbReference>
<dbReference type="GO" id="GO:0016616">
    <property type="term" value="F:oxidoreductase activity, acting on the CH-OH group of donors, NAD or NADP as acceptor"/>
    <property type="evidence" value="ECO:0007669"/>
    <property type="project" value="TreeGrafter"/>
</dbReference>
<accession>A0A0V7ZKS0</accession>
<dbReference type="InterPro" id="IPR036291">
    <property type="entry name" value="NAD(P)-bd_dom_sf"/>
</dbReference>
<protein>
    <submittedName>
        <fullName evidence="1">Short-chain dehydrogenase</fullName>
    </submittedName>
</protein>